<comment type="caution">
    <text evidence="3">The sequence shown here is derived from an EMBL/GenBank/DDBJ whole genome shotgun (WGS) entry which is preliminary data.</text>
</comment>
<feature type="signal peptide" evidence="2">
    <location>
        <begin position="1"/>
        <end position="19"/>
    </location>
</feature>
<name>A0A7V5RPG3_CALAY</name>
<evidence type="ECO:0000313" key="3">
    <source>
        <dbReference type="EMBL" id="HHM02343.1"/>
    </source>
</evidence>
<dbReference type="Proteomes" id="UP000885771">
    <property type="component" value="Unassembled WGS sequence"/>
</dbReference>
<keyword evidence="2" id="KW-0732">Signal</keyword>
<evidence type="ECO:0000256" key="2">
    <source>
        <dbReference type="SAM" id="SignalP"/>
    </source>
</evidence>
<keyword evidence="1" id="KW-1133">Transmembrane helix</keyword>
<organism evidence="3">
    <name type="scientific">Caldithrix abyssi</name>
    <dbReference type="NCBI Taxonomy" id="187145"/>
    <lineage>
        <taxon>Bacteria</taxon>
        <taxon>Pseudomonadati</taxon>
        <taxon>Calditrichota</taxon>
        <taxon>Calditrichia</taxon>
        <taxon>Calditrichales</taxon>
        <taxon>Calditrichaceae</taxon>
        <taxon>Caldithrix</taxon>
    </lineage>
</organism>
<keyword evidence="1" id="KW-0812">Transmembrane</keyword>
<proteinExistence type="predicted"/>
<evidence type="ECO:0000256" key="1">
    <source>
        <dbReference type="SAM" id="Phobius"/>
    </source>
</evidence>
<accession>A0A7V5RPG3</accession>
<evidence type="ECO:0008006" key="4">
    <source>
        <dbReference type="Google" id="ProtNLM"/>
    </source>
</evidence>
<feature type="transmembrane region" description="Helical" evidence="1">
    <location>
        <begin position="181"/>
        <end position="201"/>
    </location>
</feature>
<reference evidence="3" key="1">
    <citation type="journal article" date="2020" name="mSystems">
        <title>Genome- and Community-Level Interaction Insights into Carbon Utilization and Element Cycling Functions of Hydrothermarchaeota in Hydrothermal Sediment.</title>
        <authorList>
            <person name="Zhou Z."/>
            <person name="Liu Y."/>
            <person name="Xu W."/>
            <person name="Pan J."/>
            <person name="Luo Z.H."/>
            <person name="Li M."/>
        </authorList>
    </citation>
    <scope>NUCLEOTIDE SEQUENCE [LARGE SCALE GENOMIC DNA]</scope>
    <source>
        <strain evidence="3">HyVt-460</strain>
    </source>
</reference>
<dbReference type="EMBL" id="DRLI01000187">
    <property type="protein sequence ID" value="HHM02343.1"/>
    <property type="molecule type" value="Genomic_DNA"/>
</dbReference>
<dbReference type="AlphaFoldDB" id="A0A7V5RPG3"/>
<gene>
    <name evidence="3" type="ORF">ENJ15_04965</name>
</gene>
<feature type="chain" id="PRO_5031406372" description="PEGA domain-containing protein" evidence="2">
    <location>
        <begin position="20"/>
        <end position="203"/>
    </location>
</feature>
<sequence>MLNRLMAFMLMLTAVIPQALRGQQQCRLSFSDDGQPWEITLNDSLMCASGDTLELAAGRYILEARPAYDYRWPGPYIRDTLQLKAGTVQNYVLFDGRALRLEKAPGALSPVPAGPLPDLSGTVFYKKPLFKNGLLAGAILGNWAAFYSKRLADQSYERYLRSSRQRDISRYYRQSRSYDRLSNVMLGLSVATLSAYFWLLIED</sequence>
<keyword evidence="1" id="KW-0472">Membrane</keyword>
<protein>
    <recommendedName>
        <fullName evidence="4">PEGA domain-containing protein</fullName>
    </recommendedName>
</protein>